<dbReference type="RefSeq" id="WP_209770702.1">
    <property type="nucleotide sequence ID" value="NZ_JAGINP010000026.1"/>
</dbReference>
<comment type="function">
    <text evidence="4 5">Required for flagellar hook formation. May act as a scaffolding protein.</text>
</comment>
<evidence type="ECO:0000313" key="8">
    <source>
        <dbReference type="Proteomes" id="UP000781958"/>
    </source>
</evidence>
<evidence type="ECO:0000256" key="2">
    <source>
        <dbReference type="ARBA" id="ARBA00016013"/>
    </source>
</evidence>
<comment type="similarity">
    <text evidence="1 5">Belongs to the FlgD family.</text>
</comment>
<proteinExistence type="inferred from homology"/>
<evidence type="ECO:0000259" key="6">
    <source>
        <dbReference type="Pfam" id="PF13860"/>
    </source>
</evidence>
<name>A0ABS4STX6_9PROT</name>
<gene>
    <name evidence="7" type="ORF">J2851_005824</name>
</gene>
<evidence type="ECO:0000256" key="1">
    <source>
        <dbReference type="ARBA" id="ARBA00010577"/>
    </source>
</evidence>
<keyword evidence="7" id="KW-0282">Flagellum</keyword>
<accession>A0ABS4STX6</accession>
<comment type="caution">
    <text evidence="7">The sequence shown here is derived from an EMBL/GenBank/DDBJ whole genome shotgun (WGS) entry which is preliminary data.</text>
</comment>
<organism evidence="7 8">
    <name type="scientific">Azospirillum rugosum</name>
    <dbReference type="NCBI Taxonomy" id="416170"/>
    <lineage>
        <taxon>Bacteria</taxon>
        <taxon>Pseudomonadati</taxon>
        <taxon>Pseudomonadota</taxon>
        <taxon>Alphaproteobacteria</taxon>
        <taxon>Rhodospirillales</taxon>
        <taxon>Azospirillaceae</taxon>
        <taxon>Azospirillum</taxon>
    </lineage>
</organism>
<evidence type="ECO:0000256" key="3">
    <source>
        <dbReference type="ARBA" id="ARBA00022795"/>
    </source>
</evidence>
<evidence type="ECO:0000256" key="5">
    <source>
        <dbReference type="RuleBase" id="RU362076"/>
    </source>
</evidence>
<sequence length="238" mass="24482">MTTTPTTTGSPTAKAAKDAINQATTQKLGTAGATGADAGANKPTVDYEAFLKLLTAQLRNQDPLAPMDASQFMTQLAQLSTVEQGVRTNDTLAQVLDTLKNSGMRMDMAYLGRSVEVSTDQLSLSGGKAQMAYAVEGAAASVKIEVLNDAGQPIYSAAGSPQTGRQTFAWDGKRADGSAAPDGVYRVRVTAKDKTGAALKAATVVTDTVKEVRTADGATKFVLKGGATVSGTDILSAS</sequence>
<dbReference type="Proteomes" id="UP000781958">
    <property type="component" value="Unassembled WGS sequence"/>
</dbReference>
<keyword evidence="7" id="KW-0969">Cilium</keyword>
<dbReference type="Gene3D" id="2.60.40.4070">
    <property type="match status" value="1"/>
</dbReference>
<feature type="domain" description="FlgD/Vpr Ig-like" evidence="6">
    <location>
        <begin position="120"/>
        <end position="193"/>
    </location>
</feature>
<dbReference type="Pfam" id="PF13860">
    <property type="entry name" value="FlgD_ig"/>
    <property type="match status" value="1"/>
</dbReference>
<dbReference type="InterPro" id="IPR025965">
    <property type="entry name" value="FlgD/Vpr_Ig-like"/>
</dbReference>
<dbReference type="Gene3D" id="2.30.30.910">
    <property type="match status" value="1"/>
</dbReference>
<dbReference type="InterPro" id="IPR005648">
    <property type="entry name" value="FlgD"/>
</dbReference>
<evidence type="ECO:0000313" key="7">
    <source>
        <dbReference type="EMBL" id="MBP2296009.1"/>
    </source>
</evidence>
<keyword evidence="8" id="KW-1185">Reference proteome</keyword>
<keyword evidence="3 5" id="KW-1005">Bacterial flagellum biogenesis</keyword>
<keyword evidence="7" id="KW-0966">Cell projection</keyword>
<evidence type="ECO:0000256" key="4">
    <source>
        <dbReference type="ARBA" id="ARBA00024746"/>
    </source>
</evidence>
<dbReference type="EMBL" id="JAGINP010000026">
    <property type="protein sequence ID" value="MBP2296009.1"/>
    <property type="molecule type" value="Genomic_DNA"/>
</dbReference>
<reference evidence="7 8" key="1">
    <citation type="submission" date="2021-03" db="EMBL/GenBank/DDBJ databases">
        <title>Genomic Encyclopedia of Type Strains, Phase III (KMG-III): the genomes of soil and plant-associated and newly described type strains.</title>
        <authorList>
            <person name="Whitman W."/>
        </authorList>
    </citation>
    <scope>NUCLEOTIDE SEQUENCE [LARGE SCALE GENOMIC DNA]</scope>
    <source>
        <strain evidence="7 8">IMMIB AFH-6</strain>
    </source>
</reference>
<protein>
    <recommendedName>
        <fullName evidence="2 5">Basal-body rod modification protein FlgD</fullName>
    </recommendedName>
</protein>
<dbReference type="Pfam" id="PF03963">
    <property type="entry name" value="FlgD"/>
    <property type="match status" value="1"/>
</dbReference>